<keyword evidence="3" id="KW-1185">Reference proteome</keyword>
<dbReference type="PANTHER" id="PTHR18964:SF149">
    <property type="entry name" value="BIFUNCTIONAL UDP-N-ACETYLGLUCOSAMINE 2-EPIMERASE_N-ACETYLMANNOSAMINE KINASE"/>
    <property type="match status" value="1"/>
</dbReference>
<name>A0A1V2H9R0_9PROT</name>
<organism evidence="2 3">
    <name type="scientific">Teichococcus deserti</name>
    <dbReference type="NCBI Taxonomy" id="1817963"/>
    <lineage>
        <taxon>Bacteria</taxon>
        <taxon>Pseudomonadati</taxon>
        <taxon>Pseudomonadota</taxon>
        <taxon>Alphaproteobacteria</taxon>
        <taxon>Acetobacterales</taxon>
        <taxon>Roseomonadaceae</taxon>
        <taxon>Roseomonas</taxon>
    </lineage>
</organism>
<comment type="similarity">
    <text evidence="1">Belongs to the ROK (NagC/XylR) family.</text>
</comment>
<dbReference type="InterPro" id="IPR036390">
    <property type="entry name" value="WH_DNA-bd_sf"/>
</dbReference>
<comment type="caution">
    <text evidence="2">The sequence shown here is derived from an EMBL/GenBank/DDBJ whole genome shotgun (WGS) entry which is preliminary data.</text>
</comment>
<evidence type="ECO:0000313" key="3">
    <source>
        <dbReference type="Proteomes" id="UP000188879"/>
    </source>
</evidence>
<evidence type="ECO:0008006" key="4">
    <source>
        <dbReference type="Google" id="ProtNLM"/>
    </source>
</evidence>
<dbReference type="PANTHER" id="PTHR18964">
    <property type="entry name" value="ROK (REPRESSOR, ORF, KINASE) FAMILY"/>
    <property type="match status" value="1"/>
</dbReference>
<dbReference type="InterPro" id="IPR000600">
    <property type="entry name" value="ROK"/>
</dbReference>
<gene>
    <name evidence="2" type="ORF">BKE38_00120</name>
</gene>
<dbReference type="OrthoDB" id="49685at2"/>
<protein>
    <recommendedName>
        <fullName evidence="4">HTH marR-type domain-containing protein</fullName>
    </recommendedName>
</protein>
<sequence length="390" mass="41643">MILALPDEARFEEPAARDRARVLSALAGGRLSSRPEMVEQLGLRSTTASRCVAELLQRRLVLEASGEKLGRGRPAARLMLNPRRLGVAVIHVVSRAFVGMLLDLGGQAIAREVLPVPAEADNKALGTALAALAGRLKATAPRGMAHAGTVVCISGVVDVGQRRWLVSSRWPRMRHLDIAAAVDPVAGPVQVVRQLDAELRAQALADPDAYAEGAVLLHWGWGIGMGYAVAGEPFGAAGGPFGEIGHWRVAAGKRCGCGGEGCLETVAALWSLLPLLRRRWPELADDEDRLLEQLRHLDLVAVPAMRAAAAEVARALANLCRILFPARVMISSPLMGNARFWAEFEALFRAEGLMEEMPPPPLHHAPPSAGRGMMGAAGPLLGRALEELLR</sequence>
<reference evidence="2 3" key="1">
    <citation type="submission" date="2016-10" db="EMBL/GenBank/DDBJ databases">
        <title>Draft Genome sequence of Roseomonas sp. strain M3.</title>
        <authorList>
            <person name="Subhash Y."/>
            <person name="Lee S."/>
        </authorList>
    </citation>
    <scope>NUCLEOTIDE SEQUENCE [LARGE SCALE GENOMIC DNA]</scope>
    <source>
        <strain evidence="2 3">M3</strain>
    </source>
</reference>
<dbReference type="InterPro" id="IPR043129">
    <property type="entry name" value="ATPase_NBD"/>
</dbReference>
<dbReference type="EMBL" id="MLCO01000001">
    <property type="protein sequence ID" value="ONG59120.1"/>
    <property type="molecule type" value="Genomic_DNA"/>
</dbReference>
<dbReference type="Pfam" id="PF00480">
    <property type="entry name" value="ROK"/>
    <property type="match status" value="1"/>
</dbReference>
<dbReference type="AlphaFoldDB" id="A0A1V2H9R0"/>
<dbReference type="Gene3D" id="3.30.420.40">
    <property type="match status" value="2"/>
</dbReference>
<proteinExistence type="inferred from homology"/>
<dbReference type="InterPro" id="IPR036388">
    <property type="entry name" value="WH-like_DNA-bd_sf"/>
</dbReference>
<accession>A0A1V2H9R0</accession>
<evidence type="ECO:0000313" key="2">
    <source>
        <dbReference type="EMBL" id="ONG59120.1"/>
    </source>
</evidence>
<dbReference type="SUPFAM" id="SSF46785">
    <property type="entry name" value="Winged helix' DNA-binding domain"/>
    <property type="match status" value="1"/>
</dbReference>
<dbReference type="Proteomes" id="UP000188879">
    <property type="component" value="Unassembled WGS sequence"/>
</dbReference>
<dbReference type="Gene3D" id="1.10.10.10">
    <property type="entry name" value="Winged helix-like DNA-binding domain superfamily/Winged helix DNA-binding domain"/>
    <property type="match status" value="1"/>
</dbReference>
<evidence type="ECO:0000256" key="1">
    <source>
        <dbReference type="ARBA" id="ARBA00006479"/>
    </source>
</evidence>
<dbReference type="SUPFAM" id="SSF53067">
    <property type="entry name" value="Actin-like ATPase domain"/>
    <property type="match status" value="1"/>
</dbReference>